<keyword evidence="9" id="KW-1185">Reference proteome</keyword>
<gene>
    <name evidence="8" type="primary">copZ_3</name>
    <name evidence="8" type="ORF">MACH08_13720</name>
</gene>
<proteinExistence type="predicted"/>
<evidence type="ECO:0000256" key="5">
    <source>
        <dbReference type="ARBA" id="ARBA00023008"/>
    </source>
</evidence>
<evidence type="ECO:0000313" key="9">
    <source>
        <dbReference type="Proteomes" id="UP001275436"/>
    </source>
</evidence>
<dbReference type="PANTHER" id="PTHR46594">
    <property type="entry name" value="P-TYPE CATION-TRANSPORTING ATPASE"/>
    <property type="match status" value="1"/>
</dbReference>
<comment type="caution">
    <text evidence="8">The sequence shown here is derived from an EMBL/GenBank/DDBJ whole genome shotgun (WGS) entry which is preliminary data.</text>
</comment>
<dbReference type="PANTHER" id="PTHR46594:SF4">
    <property type="entry name" value="P-TYPE CATION-TRANSPORTING ATPASE"/>
    <property type="match status" value="1"/>
</dbReference>
<dbReference type="Gene3D" id="3.30.70.100">
    <property type="match status" value="1"/>
</dbReference>
<evidence type="ECO:0000256" key="3">
    <source>
        <dbReference type="ARBA" id="ARBA00022490"/>
    </source>
</evidence>
<dbReference type="PROSITE" id="PS50846">
    <property type="entry name" value="HMA_2"/>
    <property type="match status" value="1"/>
</dbReference>
<dbReference type="InterPro" id="IPR006122">
    <property type="entry name" value="HMA_Cu_ion-bd"/>
</dbReference>
<evidence type="ECO:0000256" key="6">
    <source>
        <dbReference type="ARBA" id="ARBA00023186"/>
    </source>
</evidence>
<dbReference type="InterPro" id="IPR036163">
    <property type="entry name" value="HMA_dom_sf"/>
</dbReference>
<organism evidence="8 9">
    <name type="scientific">Oceanobacillus kimchii</name>
    <dbReference type="NCBI Taxonomy" id="746691"/>
    <lineage>
        <taxon>Bacteria</taxon>
        <taxon>Bacillati</taxon>
        <taxon>Bacillota</taxon>
        <taxon>Bacilli</taxon>
        <taxon>Bacillales</taxon>
        <taxon>Bacillaceae</taxon>
        <taxon>Oceanobacillus</taxon>
    </lineage>
</organism>
<accession>A0ABQ5TFD7</accession>
<evidence type="ECO:0000313" key="8">
    <source>
        <dbReference type="EMBL" id="GLO65588.1"/>
    </source>
</evidence>
<keyword evidence="6" id="KW-0143">Chaperone</keyword>
<dbReference type="InterPro" id="IPR006121">
    <property type="entry name" value="HMA_dom"/>
</dbReference>
<comment type="subcellular location">
    <subcellularLocation>
        <location evidence="1">Cytoplasm</location>
    </subcellularLocation>
</comment>
<dbReference type="InterPro" id="IPR017969">
    <property type="entry name" value="Heavy-metal-associated_CS"/>
</dbReference>
<feature type="domain" description="HMA" evidence="7">
    <location>
        <begin position="1"/>
        <end position="67"/>
    </location>
</feature>
<keyword evidence="4" id="KW-0479">Metal-binding</keyword>
<name>A0ABQ5TFD7_9BACI</name>
<keyword evidence="5" id="KW-0186">Copper</keyword>
<dbReference type="NCBIfam" id="NF033795">
    <property type="entry name" value="chaper_CopZ_Bs"/>
    <property type="match status" value="1"/>
</dbReference>
<dbReference type="SUPFAM" id="SSF55008">
    <property type="entry name" value="HMA, heavy metal-associated domain"/>
    <property type="match status" value="1"/>
</dbReference>
<dbReference type="Proteomes" id="UP001275436">
    <property type="component" value="Unassembled WGS sequence"/>
</dbReference>
<dbReference type="Pfam" id="PF00403">
    <property type="entry name" value="HMA"/>
    <property type="match status" value="1"/>
</dbReference>
<dbReference type="PROSITE" id="PS01047">
    <property type="entry name" value="HMA_1"/>
    <property type="match status" value="1"/>
</dbReference>
<dbReference type="CDD" id="cd00371">
    <property type="entry name" value="HMA"/>
    <property type="match status" value="1"/>
</dbReference>
<dbReference type="InterPro" id="IPR049740">
    <property type="entry name" value="CopZ"/>
</dbReference>
<evidence type="ECO:0000259" key="7">
    <source>
        <dbReference type="PROSITE" id="PS50846"/>
    </source>
</evidence>
<dbReference type="EMBL" id="BSKO01000001">
    <property type="protein sequence ID" value="GLO65588.1"/>
    <property type="molecule type" value="Genomic_DNA"/>
</dbReference>
<evidence type="ECO:0000256" key="4">
    <source>
        <dbReference type="ARBA" id="ARBA00022723"/>
    </source>
</evidence>
<evidence type="ECO:0000256" key="2">
    <source>
        <dbReference type="ARBA" id="ARBA00015313"/>
    </source>
</evidence>
<dbReference type="NCBIfam" id="TIGR00003">
    <property type="entry name" value="copper ion binding protein"/>
    <property type="match status" value="1"/>
</dbReference>
<sequence length="69" mass="7409">MKKTMQVQGMSCGHCKQSVEGAINGIDGVSEAKVNLSTGEVEIYFDDSKVTTKQLKATVEEQGYDVVAP</sequence>
<keyword evidence="3" id="KW-0963">Cytoplasm</keyword>
<reference evidence="8 9" key="1">
    <citation type="submission" date="2023-02" db="EMBL/GenBank/DDBJ databases">
        <title>Oceanobacillus kimchii IFOP_LL358 isolated form Alexandrium catenella lab strain.</title>
        <authorList>
            <person name="Gajardo G."/>
            <person name="Ueki S."/>
            <person name="Maruyama F."/>
        </authorList>
    </citation>
    <scope>NUCLEOTIDE SEQUENCE [LARGE SCALE GENOMIC DNA]</scope>
    <source>
        <strain evidence="8 9">IFOP_LL358</strain>
    </source>
</reference>
<evidence type="ECO:0000256" key="1">
    <source>
        <dbReference type="ARBA" id="ARBA00004496"/>
    </source>
</evidence>
<dbReference type="RefSeq" id="WP_017796276.1">
    <property type="nucleotide sequence ID" value="NZ_BSKO01000001.1"/>
</dbReference>
<protein>
    <recommendedName>
        <fullName evidence="2">Copper chaperone CopZ</fullName>
    </recommendedName>
</protein>